<dbReference type="AlphaFoldDB" id="A0A9P8UH53"/>
<organism evidence="1 2">
    <name type="scientific">Truncatella angustata</name>
    <dbReference type="NCBI Taxonomy" id="152316"/>
    <lineage>
        <taxon>Eukaryota</taxon>
        <taxon>Fungi</taxon>
        <taxon>Dikarya</taxon>
        <taxon>Ascomycota</taxon>
        <taxon>Pezizomycotina</taxon>
        <taxon>Sordariomycetes</taxon>
        <taxon>Xylariomycetidae</taxon>
        <taxon>Amphisphaeriales</taxon>
        <taxon>Sporocadaceae</taxon>
        <taxon>Truncatella</taxon>
    </lineage>
</organism>
<evidence type="ECO:0000313" key="1">
    <source>
        <dbReference type="EMBL" id="KAH6652009.1"/>
    </source>
</evidence>
<keyword evidence="2" id="KW-1185">Reference proteome</keyword>
<name>A0A9P8UH53_9PEZI</name>
<evidence type="ECO:0000313" key="2">
    <source>
        <dbReference type="Proteomes" id="UP000758603"/>
    </source>
</evidence>
<dbReference type="RefSeq" id="XP_045956287.1">
    <property type="nucleotide sequence ID" value="XM_046096323.1"/>
</dbReference>
<sequence length="310" mass="35974">MHLIKVDYVQVLADLQLQHPTEFNTSFHTAEEAPHYERPSEEPYSFKRWLALILQSRGLRLESMQTIPFSRREARLLLDAAEASIQTRTVNRMFREDIDEEIIPKFSSLKFPKEGLFMRLNACSAKDGARKNPQITSLHSAEEIVLLLVTSIRARNALFKCMETGEQFELFFLPFDLRMRSENEYRVFCPPDGSTISGISQYQWHKRWKHADQTTEDAQQLMRNISHGCEALRLQILQALRSDDETDNLLLKQGFSFDVLFDDQTKQCELIELNVFGTRSACGSCLFHWVRDGDMLYNAVHETAQFRVTA</sequence>
<dbReference type="Proteomes" id="UP000758603">
    <property type="component" value="Unassembled WGS sequence"/>
</dbReference>
<dbReference type="OrthoDB" id="360540at2759"/>
<comment type="caution">
    <text evidence="1">The sequence shown here is derived from an EMBL/GenBank/DDBJ whole genome shotgun (WGS) entry which is preliminary data.</text>
</comment>
<protein>
    <recommendedName>
        <fullName evidence="3">Cell division cycle protein 123</fullName>
    </recommendedName>
</protein>
<proteinExistence type="predicted"/>
<dbReference type="GeneID" id="70125216"/>
<accession>A0A9P8UH53</accession>
<gene>
    <name evidence="1" type="ORF">BKA67DRAFT_344222</name>
</gene>
<evidence type="ECO:0008006" key="3">
    <source>
        <dbReference type="Google" id="ProtNLM"/>
    </source>
</evidence>
<dbReference type="EMBL" id="JAGPXC010000006">
    <property type="protein sequence ID" value="KAH6652009.1"/>
    <property type="molecule type" value="Genomic_DNA"/>
</dbReference>
<reference evidence="1" key="1">
    <citation type="journal article" date="2021" name="Nat. Commun.">
        <title>Genetic determinants of endophytism in the Arabidopsis root mycobiome.</title>
        <authorList>
            <person name="Mesny F."/>
            <person name="Miyauchi S."/>
            <person name="Thiergart T."/>
            <person name="Pickel B."/>
            <person name="Atanasova L."/>
            <person name="Karlsson M."/>
            <person name="Huettel B."/>
            <person name="Barry K.W."/>
            <person name="Haridas S."/>
            <person name="Chen C."/>
            <person name="Bauer D."/>
            <person name="Andreopoulos W."/>
            <person name="Pangilinan J."/>
            <person name="LaButti K."/>
            <person name="Riley R."/>
            <person name="Lipzen A."/>
            <person name="Clum A."/>
            <person name="Drula E."/>
            <person name="Henrissat B."/>
            <person name="Kohler A."/>
            <person name="Grigoriev I.V."/>
            <person name="Martin F.M."/>
            <person name="Hacquard S."/>
        </authorList>
    </citation>
    <scope>NUCLEOTIDE SEQUENCE</scope>
    <source>
        <strain evidence="1">MPI-SDFR-AT-0073</strain>
    </source>
</reference>